<dbReference type="EMBL" id="SUYC01000004">
    <property type="protein sequence ID" value="MBE6270243.1"/>
    <property type="molecule type" value="Genomic_DNA"/>
</dbReference>
<dbReference type="Proteomes" id="UP000806522">
    <property type="component" value="Unassembled WGS sequence"/>
</dbReference>
<dbReference type="PANTHER" id="PTHR42685:SF22">
    <property type="entry name" value="CONDITIONED MEDIUM FACTOR RECEPTOR 1"/>
    <property type="match status" value="1"/>
</dbReference>
<feature type="domain" description="FAD-binding" evidence="1">
    <location>
        <begin position="4"/>
        <end position="163"/>
    </location>
</feature>
<protein>
    <recommendedName>
        <fullName evidence="1">FAD-binding domain-containing protein</fullName>
    </recommendedName>
</protein>
<dbReference type="GO" id="GO:0071949">
    <property type="term" value="F:FAD binding"/>
    <property type="evidence" value="ECO:0007669"/>
    <property type="project" value="InterPro"/>
</dbReference>
<dbReference type="Pfam" id="PF01494">
    <property type="entry name" value="FAD_binding_3"/>
    <property type="match status" value="1"/>
</dbReference>
<organism evidence="2 3">
    <name type="scientific">Xylanibacter ruminicola</name>
    <name type="common">Prevotella ruminicola</name>
    <dbReference type="NCBI Taxonomy" id="839"/>
    <lineage>
        <taxon>Bacteria</taxon>
        <taxon>Pseudomonadati</taxon>
        <taxon>Bacteroidota</taxon>
        <taxon>Bacteroidia</taxon>
        <taxon>Bacteroidales</taxon>
        <taxon>Prevotellaceae</taxon>
        <taxon>Xylanibacter</taxon>
    </lineage>
</organism>
<dbReference type="InterPro" id="IPR002938">
    <property type="entry name" value="FAD-bd"/>
</dbReference>
<dbReference type="AlphaFoldDB" id="A0A9D5S6X6"/>
<dbReference type="PRINTS" id="PR00420">
    <property type="entry name" value="RNGMNOXGNASE"/>
</dbReference>
<accession>A0A9D5S6X6</accession>
<dbReference type="Gene3D" id="3.50.50.60">
    <property type="entry name" value="FAD/NAD(P)-binding domain"/>
    <property type="match status" value="1"/>
</dbReference>
<dbReference type="InterPro" id="IPR036188">
    <property type="entry name" value="FAD/NAD-bd_sf"/>
</dbReference>
<reference evidence="2" key="1">
    <citation type="submission" date="2019-04" db="EMBL/GenBank/DDBJ databases">
        <title>Evolution of Biomass-Degrading Anaerobic Consortia Revealed by Metagenomics.</title>
        <authorList>
            <person name="Peng X."/>
        </authorList>
    </citation>
    <scope>NUCLEOTIDE SEQUENCE</scope>
    <source>
        <strain evidence="2">SIG140</strain>
    </source>
</reference>
<dbReference type="PANTHER" id="PTHR42685">
    <property type="entry name" value="GERANYLGERANYL DIPHOSPHATE REDUCTASE"/>
    <property type="match status" value="1"/>
</dbReference>
<dbReference type="SUPFAM" id="SSF51905">
    <property type="entry name" value="FAD/NAD(P)-binding domain"/>
    <property type="match status" value="1"/>
</dbReference>
<evidence type="ECO:0000313" key="3">
    <source>
        <dbReference type="Proteomes" id="UP000806522"/>
    </source>
</evidence>
<name>A0A9D5S6X6_XYLRU</name>
<evidence type="ECO:0000313" key="2">
    <source>
        <dbReference type="EMBL" id="MBE6270243.1"/>
    </source>
</evidence>
<dbReference type="InterPro" id="IPR050407">
    <property type="entry name" value="Geranylgeranyl_reductase"/>
</dbReference>
<evidence type="ECO:0000259" key="1">
    <source>
        <dbReference type="Pfam" id="PF01494"/>
    </source>
</evidence>
<gene>
    <name evidence="2" type="ORF">E7101_04760</name>
</gene>
<sequence>MKTVDVVIIGAGPAGSVCGYLLKKSGIDCLLIDHASFPRDKICGGGLTPKAWRLLDEIYPNLEYAYNPISRIRTFIDDKFRCEFSFNSPERYIRIVKRRDFDHLLLQRYEGEGGAFMKGSFARFEETGGDYPIVVTLRSGELIACKYLVGADGATSQVRRQIAPNSAHGMLSFEQYQTRQEMAGNTITIAMSRQYVHGYFYHFPNLKENVVGFGDLVATKQKTADVCATIGYPLESDIRLQGAYIPRSSVVSPSRRVMLVGDAGGFPNRVSYEGLYYAFATGRNAAEAIISGRDFRKVNKVMYRKKRKEDFLDRVFYSNGGLAVLKLLMHFPRLVQYLFNFFV</sequence>
<comment type="caution">
    <text evidence="2">The sequence shown here is derived from an EMBL/GenBank/DDBJ whole genome shotgun (WGS) entry which is preliminary data.</text>
</comment>
<proteinExistence type="predicted"/>